<feature type="region of interest" description="Disordered" evidence="5">
    <location>
        <begin position="188"/>
        <end position="208"/>
    </location>
</feature>
<keyword evidence="3" id="KW-0998">Cell outer membrane</keyword>
<feature type="signal peptide" evidence="6">
    <location>
        <begin position="1"/>
        <end position="18"/>
    </location>
</feature>
<dbReference type="InterPro" id="IPR036737">
    <property type="entry name" value="OmpA-like_sf"/>
</dbReference>
<dbReference type="RefSeq" id="WP_173803366.1">
    <property type="nucleotide sequence ID" value="NZ_JABSNM010000001.1"/>
</dbReference>
<dbReference type="InterPro" id="IPR039567">
    <property type="entry name" value="Gly-zipper"/>
</dbReference>
<gene>
    <name evidence="8" type="ORF">HNQ01_000107</name>
</gene>
<dbReference type="Proteomes" id="UP001516061">
    <property type="component" value="Unassembled WGS sequence"/>
</dbReference>
<evidence type="ECO:0000256" key="5">
    <source>
        <dbReference type="SAM" id="MobiDB-lite"/>
    </source>
</evidence>
<comment type="subcellular location">
    <subcellularLocation>
        <location evidence="1">Cell outer membrane</location>
    </subcellularLocation>
</comment>
<dbReference type="PROSITE" id="PS51257">
    <property type="entry name" value="PROKAR_LIPOPROTEIN"/>
    <property type="match status" value="1"/>
</dbReference>
<dbReference type="Pfam" id="PF13488">
    <property type="entry name" value="Gly-zipper_Omp"/>
    <property type="match status" value="1"/>
</dbReference>
<dbReference type="InterPro" id="IPR006664">
    <property type="entry name" value="OMP_bac"/>
</dbReference>
<evidence type="ECO:0000313" key="8">
    <source>
        <dbReference type="EMBL" id="NRT54400.1"/>
    </source>
</evidence>
<comment type="caution">
    <text evidence="8">The sequence shown here is derived from an EMBL/GenBank/DDBJ whole genome shotgun (WGS) entry which is preliminary data.</text>
</comment>
<evidence type="ECO:0000313" key="9">
    <source>
        <dbReference type="Proteomes" id="UP001516061"/>
    </source>
</evidence>
<keyword evidence="2 4" id="KW-0472">Membrane</keyword>
<evidence type="ECO:0000256" key="4">
    <source>
        <dbReference type="PROSITE-ProRule" id="PRU00473"/>
    </source>
</evidence>
<dbReference type="InterPro" id="IPR050330">
    <property type="entry name" value="Bact_OuterMem_StrucFunc"/>
</dbReference>
<reference evidence="8 9" key="1">
    <citation type="submission" date="2020-05" db="EMBL/GenBank/DDBJ databases">
        <title>Genomic Encyclopedia of Type Strains, Phase IV (KMG-V): Genome sequencing to study the core and pangenomes of soil and plant-associated prokaryotes.</title>
        <authorList>
            <person name="Whitman W."/>
        </authorList>
    </citation>
    <scope>NUCLEOTIDE SEQUENCE [LARGE SCALE GENOMIC DNA]</scope>
    <source>
        <strain evidence="8 9">C29</strain>
    </source>
</reference>
<name>A0ABX2FX95_9BURK</name>
<dbReference type="PROSITE" id="PS51123">
    <property type="entry name" value="OMPA_2"/>
    <property type="match status" value="1"/>
</dbReference>
<dbReference type="PRINTS" id="PR01023">
    <property type="entry name" value="NAFLGMOTY"/>
</dbReference>
<dbReference type="PRINTS" id="PR01021">
    <property type="entry name" value="OMPADOMAIN"/>
</dbReference>
<feature type="domain" description="OmpA-like" evidence="7">
    <location>
        <begin position="105"/>
        <end position="220"/>
    </location>
</feature>
<protein>
    <submittedName>
        <fullName evidence="8">Outer membrane protein OmpA-like peptidoglycan-associated protein</fullName>
    </submittedName>
</protein>
<organism evidence="8 9">
    <name type="scientific">Sphaerotilus uruguayifluvii</name>
    <dbReference type="NCBI Taxonomy" id="2735897"/>
    <lineage>
        <taxon>Bacteria</taxon>
        <taxon>Pseudomonadati</taxon>
        <taxon>Pseudomonadota</taxon>
        <taxon>Betaproteobacteria</taxon>
        <taxon>Burkholderiales</taxon>
        <taxon>Sphaerotilaceae</taxon>
        <taxon>Sphaerotilus</taxon>
    </lineage>
</organism>
<keyword evidence="9" id="KW-1185">Reference proteome</keyword>
<evidence type="ECO:0000256" key="2">
    <source>
        <dbReference type="ARBA" id="ARBA00023136"/>
    </source>
</evidence>
<evidence type="ECO:0000256" key="3">
    <source>
        <dbReference type="ARBA" id="ARBA00023237"/>
    </source>
</evidence>
<evidence type="ECO:0000256" key="1">
    <source>
        <dbReference type="ARBA" id="ARBA00004442"/>
    </source>
</evidence>
<dbReference type="Pfam" id="PF00691">
    <property type="entry name" value="OmpA"/>
    <property type="match status" value="1"/>
</dbReference>
<proteinExistence type="predicted"/>
<dbReference type="PANTHER" id="PTHR30329:SF21">
    <property type="entry name" value="LIPOPROTEIN YIAD-RELATED"/>
    <property type="match status" value="1"/>
</dbReference>
<dbReference type="EMBL" id="JABSNM010000001">
    <property type="protein sequence ID" value="NRT54400.1"/>
    <property type="molecule type" value="Genomic_DNA"/>
</dbReference>
<dbReference type="Gene3D" id="3.30.1330.60">
    <property type="entry name" value="OmpA-like domain"/>
    <property type="match status" value="1"/>
</dbReference>
<keyword evidence="6" id="KW-0732">Signal</keyword>
<sequence length="224" mass="23030">MKNIIPSRLVMTSLVATAAAASVLLAGCADMTQSQKGTAIGAGIGAGVGAVIGKTTGGKAGTGAVVGGAIGAVAGNLWSRRMEEKRHEMEQATAGTGVTVARTEDNQLRVNLPGDISFDTGRANIRPDMAPILSKFARGLDGSMNVQIIGHTDSQGSDAINNPLSKDRADAVRDYLVAQGAPAAHIHTEGRGEHQPIADNATAEGRAKNRRVEIFLREPAKTGG</sequence>
<dbReference type="PANTHER" id="PTHR30329">
    <property type="entry name" value="STATOR ELEMENT OF FLAGELLAR MOTOR COMPLEX"/>
    <property type="match status" value="1"/>
</dbReference>
<accession>A0ABX2FX95</accession>
<evidence type="ECO:0000256" key="6">
    <source>
        <dbReference type="SAM" id="SignalP"/>
    </source>
</evidence>
<feature type="chain" id="PRO_5045185787" evidence="6">
    <location>
        <begin position="19"/>
        <end position="224"/>
    </location>
</feature>
<dbReference type="InterPro" id="IPR006665">
    <property type="entry name" value="OmpA-like"/>
</dbReference>
<evidence type="ECO:0000259" key="7">
    <source>
        <dbReference type="PROSITE" id="PS51123"/>
    </source>
</evidence>
<dbReference type="CDD" id="cd07185">
    <property type="entry name" value="OmpA_C-like"/>
    <property type="match status" value="1"/>
</dbReference>
<dbReference type="SUPFAM" id="SSF103088">
    <property type="entry name" value="OmpA-like"/>
    <property type="match status" value="1"/>
</dbReference>